<proteinExistence type="predicted"/>
<protein>
    <submittedName>
        <fullName evidence="1">Uncharacterized protein</fullName>
    </submittedName>
</protein>
<reference evidence="1" key="1">
    <citation type="submission" date="2023-03" db="EMBL/GenBank/DDBJ databases">
        <title>Massive genome expansion in bonnet fungi (Mycena s.s.) driven by repeated elements and novel gene families across ecological guilds.</title>
        <authorList>
            <consortium name="Lawrence Berkeley National Laboratory"/>
            <person name="Harder C.B."/>
            <person name="Miyauchi S."/>
            <person name="Viragh M."/>
            <person name="Kuo A."/>
            <person name="Thoen E."/>
            <person name="Andreopoulos B."/>
            <person name="Lu D."/>
            <person name="Skrede I."/>
            <person name="Drula E."/>
            <person name="Henrissat B."/>
            <person name="Morin E."/>
            <person name="Kohler A."/>
            <person name="Barry K."/>
            <person name="LaButti K."/>
            <person name="Morin E."/>
            <person name="Salamov A."/>
            <person name="Lipzen A."/>
            <person name="Mereny Z."/>
            <person name="Hegedus B."/>
            <person name="Baldrian P."/>
            <person name="Stursova M."/>
            <person name="Weitz H."/>
            <person name="Taylor A."/>
            <person name="Grigoriev I.V."/>
            <person name="Nagy L.G."/>
            <person name="Martin F."/>
            <person name="Kauserud H."/>
        </authorList>
    </citation>
    <scope>NUCLEOTIDE SEQUENCE</scope>
    <source>
        <strain evidence="1">CBHHK200</strain>
    </source>
</reference>
<dbReference type="AlphaFoldDB" id="A0AAD6TD86"/>
<comment type="caution">
    <text evidence="1">The sequence shown here is derived from an EMBL/GenBank/DDBJ whole genome shotgun (WGS) entry which is preliminary data.</text>
</comment>
<gene>
    <name evidence="1" type="ORF">C8F04DRAFT_1229941</name>
</gene>
<name>A0AAD6TD86_9AGAR</name>
<organism evidence="1 2">
    <name type="scientific">Mycena alexandri</name>
    <dbReference type="NCBI Taxonomy" id="1745969"/>
    <lineage>
        <taxon>Eukaryota</taxon>
        <taxon>Fungi</taxon>
        <taxon>Dikarya</taxon>
        <taxon>Basidiomycota</taxon>
        <taxon>Agaricomycotina</taxon>
        <taxon>Agaricomycetes</taxon>
        <taxon>Agaricomycetidae</taxon>
        <taxon>Agaricales</taxon>
        <taxon>Marasmiineae</taxon>
        <taxon>Mycenaceae</taxon>
        <taxon>Mycena</taxon>
    </lineage>
</organism>
<accession>A0AAD6TD86</accession>
<sequence>MVTDNGGPVVLPILWSDRVTVGSVAFKTVTQRKNSAGLKMSNGHGSRLRDCLENRQQPCHGPWAIASLQLGTVLHVTCWEKAHLPCEAAVVPENHWFFPPESSLGMTLPPPPLAERRKIHANTSAIKGGQKCLYWQSEPISVPDYEGLANYKAVGAHDQAINATGRARIALRREGRDCLGVFSRDARAVHPHLKHFYHICNGENVTLSTQAYVEFVAP</sequence>
<dbReference type="Proteomes" id="UP001218188">
    <property type="component" value="Unassembled WGS sequence"/>
</dbReference>
<evidence type="ECO:0000313" key="1">
    <source>
        <dbReference type="EMBL" id="KAJ7042198.1"/>
    </source>
</evidence>
<dbReference type="EMBL" id="JARJCM010000013">
    <property type="protein sequence ID" value="KAJ7042198.1"/>
    <property type="molecule type" value="Genomic_DNA"/>
</dbReference>
<evidence type="ECO:0000313" key="2">
    <source>
        <dbReference type="Proteomes" id="UP001218188"/>
    </source>
</evidence>
<keyword evidence="2" id="KW-1185">Reference proteome</keyword>